<dbReference type="GO" id="GO:0043565">
    <property type="term" value="F:sequence-specific DNA binding"/>
    <property type="evidence" value="ECO:0007669"/>
    <property type="project" value="InterPro"/>
</dbReference>
<protein>
    <submittedName>
        <fullName evidence="5">Helix-turn-helix domain-containing protein</fullName>
    </submittedName>
</protein>
<dbReference type="InterPro" id="IPR018060">
    <property type="entry name" value="HTH_AraC"/>
</dbReference>
<dbReference type="PRINTS" id="PR00032">
    <property type="entry name" value="HTHARAC"/>
</dbReference>
<dbReference type="InterPro" id="IPR009057">
    <property type="entry name" value="Homeodomain-like_sf"/>
</dbReference>
<dbReference type="OrthoDB" id="9803764at2"/>
<dbReference type="InterPro" id="IPR018062">
    <property type="entry name" value="HTH_AraC-typ_CS"/>
</dbReference>
<evidence type="ECO:0000313" key="5">
    <source>
        <dbReference type="EMBL" id="TVY09031.1"/>
    </source>
</evidence>
<dbReference type="GO" id="GO:0003700">
    <property type="term" value="F:DNA-binding transcription factor activity"/>
    <property type="evidence" value="ECO:0007669"/>
    <property type="project" value="InterPro"/>
</dbReference>
<evidence type="ECO:0000259" key="4">
    <source>
        <dbReference type="PROSITE" id="PS01124"/>
    </source>
</evidence>
<dbReference type="Proteomes" id="UP000317036">
    <property type="component" value="Unassembled WGS sequence"/>
</dbReference>
<dbReference type="PROSITE" id="PS00041">
    <property type="entry name" value="HTH_ARAC_FAMILY_1"/>
    <property type="match status" value="1"/>
</dbReference>
<dbReference type="Pfam" id="PF02311">
    <property type="entry name" value="AraC_binding"/>
    <property type="match status" value="1"/>
</dbReference>
<dbReference type="PANTHER" id="PTHR43280:SF30">
    <property type="entry name" value="MMSAB OPERON REGULATORY PROTEIN"/>
    <property type="match status" value="1"/>
</dbReference>
<dbReference type="PROSITE" id="PS01124">
    <property type="entry name" value="HTH_ARAC_FAMILY_2"/>
    <property type="match status" value="1"/>
</dbReference>
<evidence type="ECO:0000256" key="2">
    <source>
        <dbReference type="ARBA" id="ARBA00023125"/>
    </source>
</evidence>
<gene>
    <name evidence="5" type="ORF">FPZ49_15955</name>
</gene>
<dbReference type="InterPro" id="IPR020449">
    <property type="entry name" value="Tscrpt_reg_AraC-type_HTH"/>
</dbReference>
<dbReference type="SUPFAM" id="SSF51215">
    <property type="entry name" value="Regulatory protein AraC"/>
    <property type="match status" value="1"/>
</dbReference>
<sequence>MDYTIALKPIRIIDRRTFASKLNIPSLSILSVGHLPSRTLYREQAKFQHFAVVYIADGAGTYRVNHGETQQVRRGSLFFFYPDAVFDYGPQPGGSWDEYYFTIEGPRIGEWLRSWLIEPDRVKDVEIDDAQQSKIDRIFHLMDSGHPNNMDRAALLLESLLYEFMLSSGALPNTIKTDHVTKLMEDLSGSIYGHFDAQKLCKRHHISFSTLRRITQKYSGYPLNEYIHRMKIAEAKNILLNTETSVKELADALGFKDVFYFSRLFKKYVGVSPLNFRKSI</sequence>
<evidence type="ECO:0000313" key="6">
    <source>
        <dbReference type="Proteomes" id="UP000317036"/>
    </source>
</evidence>
<keyword evidence="1" id="KW-0805">Transcription regulation</keyword>
<accession>A0A559KA72</accession>
<keyword evidence="3" id="KW-0804">Transcription</keyword>
<dbReference type="Gene3D" id="1.10.10.60">
    <property type="entry name" value="Homeodomain-like"/>
    <property type="match status" value="1"/>
</dbReference>
<dbReference type="InterPro" id="IPR003313">
    <property type="entry name" value="AraC-bd"/>
</dbReference>
<proteinExistence type="predicted"/>
<dbReference type="SUPFAM" id="SSF46689">
    <property type="entry name" value="Homeodomain-like"/>
    <property type="match status" value="1"/>
</dbReference>
<dbReference type="AlphaFoldDB" id="A0A559KA72"/>
<evidence type="ECO:0000256" key="1">
    <source>
        <dbReference type="ARBA" id="ARBA00023015"/>
    </source>
</evidence>
<evidence type="ECO:0000256" key="3">
    <source>
        <dbReference type="ARBA" id="ARBA00023163"/>
    </source>
</evidence>
<keyword evidence="2" id="KW-0238">DNA-binding</keyword>
<dbReference type="Gene3D" id="2.60.120.280">
    <property type="entry name" value="Regulatory protein AraC"/>
    <property type="match status" value="1"/>
</dbReference>
<comment type="caution">
    <text evidence="5">The sequence shown here is derived from an EMBL/GenBank/DDBJ whole genome shotgun (WGS) entry which is preliminary data.</text>
</comment>
<keyword evidence="6" id="KW-1185">Reference proteome</keyword>
<dbReference type="SMART" id="SM00342">
    <property type="entry name" value="HTH_ARAC"/>
    <property type="match status" value="1"/>
</dbReference>
<organism evidence="5 6">
    <name type="scientific">Paenibacillus cremeus</name>
    <dbReference type="NCBI Taxonomy" id="2163881"/>
    <lineage>
        <taxon>Bacteria</taxon>
        <taxon>Bacillati</taxon>
        <taxon>Bacillota</taxon>
        <taxon>Bacilli</taxon>
        <taxon>Bacillales</taxon>
        <taxon>Paenibacillaceae</taxon>
        <taxon>Paenibacillus</taxon>
    </lineage>
</organism>
<feature type="domain" description="HTH araC/xylS-type" evidence="4">
    <location>
        <begin position="181"/>
        <end position="279"/>
    </location>
</feature>
<dbReference type="PANTHER" id="PTHR43280">
    <property type="entry name" value="ARAC-FAMILY TRANSCRIPTIONAL REGULATOR"/>
    <property type="match status" value="1"/>
</dbReference>
<reference evidence="5 6" key="1">
    <citation type="submission" date="2019-07" db="EMBL/GenBank/DDBJ databases">
        <authorList>
            <person name="Kim J."/>
        </authorList>
    </citation>
    <scope>NUCLEOTIDE SEQUENCE [LARGE SCALE GENOMIC DNA]</scope>
    <source>
        <strain evidence="5 6">JC52</strain>
    </source>
</reference>
<dbReference type="EMBL" id="VNJI01000018">
    <property type="protein sequence ID" value="TVY09031.1"/>
    <property type="molecule type" value="Genomic_DNA"/>
</dbReference>
<dbReference type="InterPro" id="IPR037923">
    <property type="entry name" value="HTH-like"/>
</dbReference>
<dbReference type="Pfam" id="PF12833">
    <property type="entry name" value="HTH_18"/>
    <property type="match status" value="1"/>
</dbReference>
<name>A0A559KA72_9BACL</name>